<proteinExistence type="predicted"/>
<gene>
    <name evidence="1" type="ORF">Cflav_PD2080</name>
</gene>
<dbReference type="RefSeq" id="WP_007416670.1">
    <property type="nucleotide sequence ID" value="NZ_ABOX02000030.1"/>
</dbReference>
<evidence type="ECO:0000313" key="1">
    <source>
        <dbReference type="EMBL" id="EEF59229.1"/>
    </source>
</evidence>
<reference evidence="1 2" key="1">
    <citation type="journal article" date="2011" name="J. Bacteriol.">
        <title>Genome sequence of 'Pedosphaera parvula' Ellin514, an aerobic Verrucomicrobial isolate from pasture soil.</title>
        <authorList>
            <person name="Kant R."/>
            <person name="van Passel M.W."/>
            <person name="Sangwan P."/>
            <person name="Palva A."/>
            <person name="Lucas S."/>
            <person name="Copeland A."/>
            <person name="Lapidus A."/>
            <person name="Glavina Del Rio T."/>
            <person name="Dalin E."/>
            <person name="Tice H."/>
            <person name="Bruce D."/>
            <person name="Goodwin L."/>
            <person name="Pitluck S."/>
            <person name="Chertkov O."/>
            <person name="Larimer F.W."/>
            <person name="Land M.L."/>
            <person name="Hauser L."/>
            <person name="Brettin T.S."/>
            <person name="Detter J.C."/>
            <person name="Han S."/>
            <person name="de Vos W.M."/>
            <person name="Janssen P.H."/>
            <person name="Smidt H."/>
        </authorList>
    </citation>
    <scope>NUCLEOTIDE SEQUENCE [LARGE SCALE GENOMIC DNA]</scope>
    <source>
        <strain evidence="1 2">Ellin514</strain>
    </source>
</reference>
<organism evidence="1 2">
    <name type="scientific">Pedosphaera parvula (strain Ellin514)</name>
    <dbReference type="NCBI Taxonomy" id="320771"/>
    <lineage>
        <taxon>Bacteria</taxon>
        <taxon>Pseudomonadati</taxon>
        <taxon>Verrucomicrobiota</taxon>
        <taxon>Pedosphaerae</taxon>
        <taxon>Pedosphaerales</taxon>
        <taxon>Pedosphaeraceae</taxon>
        <taxon>Pedosphaera</taxon>
    </lineage>
</organism>
<protein>
    <submittedName>
        <fullName evidence="1">Uncharacterized protein</fullName>
    </submittedName>
</protein>
<dbReference type="Proteomes" id="UP000003688">
    <property type="component" value="Unassembled WGS sequence"/>
</dbReference>
<comment type="caution">
    <text evidence="1">The sequence shown here is derived from an EMBL/GenBank/DDBJ whole genome shotgun (WGS) entry which is preliminary data.</text>
</comment>
<dbReference type="AlphaFoldDB" id="B9XLI1"/>
<keyword evidence="2" id="KW-1185">Reference proteome</keyword>
<evidence type="ECO:0000313" key="2">
    <source>
        <dbReference type="Proteomes" id="UP000003688"/>
    </source>
</evidence>
<name>B9XLI1_PEDPL</name>
<accession>B9XLI1</accession>
<dbReference type="EMBL" id="ABOX02000030">
    <property type="protein sequence ID" value="EEF59229.1"/>
    <property type="molecule type" value="Genomic_DNA"/>
</dbReference>
<dbReference type="OrthoDB" id="9798386at2"/>
<sequence length="541" mass="58583" precursor="true">MRLSQTFSIGALCALSLWGGATDASCASLGYGRQVILNRGLQIQSLAFITSTPAPPTNYSVWASANFTTFNSWNDANSEKTLGWTMPWSRWIKTDGSNPLTNNEKTQHPNDLVSLQYGDELNQHGTGTIDAATLSTMATNYATWHTQFGSNFLAYSNFGANNASKSMTAAGLASYMRATNPDMLMFDAYPRQYVTLSTWYAEMQKYRIAGLAGIDGTGQQPIPYAQYLDLYRTSYTASLPDESFVRLQEFASWAFGYTFVTAFVYNKPNNPTVYPALFASDGDNQPTVIFNEVAEANRQSLNLGPALIRLTSTDLRMIPGTGHSLPTGISAWAQGAGNNSYITSITPITTPGGNNSTSYGDVLIGYLEPLLTNNSAYPFADGTHFMIVNGASTGTAAGQSQWYHITFDFGTSGFDSLQLLSRDTGQIELIPLTHLTGSQYFLDWNLEGGTGDLFRFWNAHASPTAFYPPYLDTSGNLVVSGTNVTGTAGDTYSVLSSTNLDAPLTTWTTNTTGLFGAGGHFTNTIAPGASDTRRFFILKTP</sequence>